<accession>A0A9N9RD94</accession>
<gene>
    <name evidence="5" type="ORF">DIATSA_LOCUS12708</name>
</gene>
<name>A0A9N9RD94_9NEOP</name>
<dbReference type="AlphaFoldDB" id="A0A9N9RD94"/>
<organism evidence="5 6">
    <name type="scientific">Diatraea saccharalis</name>
    <name type="common">sugarcane borer</name>
    <dbReference type="NCBI Taxonomy" id="40085"/>
    <lineage>
        <taxon>Eukaryota</taxon>
        <taxon>Metazoa</taxon>
        <taxon>Ecdysozoa</taxon>
        <taxon>Arthropoda</taxon>
        <taxon>Hexapoda</taxon>
        <taxon>Insecta</taxon>
        <taxon>Pterygota</taxon>
        <taxon>Neoptera</taxon>
        <taxon>Endopterygota</taxon>
        <taxon>Lepidoptera</taxon>
        <taxon>Glossata</taxon>
        <taxon>Ditrysia</taxon>
        <taxon>Pyraloidea</taxon>
        <taxon>Crambidae</taxon>
        <taxon>Crambinae</taxon>
        <taxon>Diatraea</taxon>
    </lineage>
</organism>
<evidence type="ECO:0000313" key="5">
    <source>
        <dbReference type="EMBL" id="CAG9795442.1"/>
    </source>
</evidence>
<dbReference type="Proteomes" id="UP001153714">
    <property type="component" value="Chromosome 8"/>
</dbReference>
<evidence type="ECO:0000259" key="4">
    <source>
        <dbReference type="Pfam" id="PF11916"/>
    </source>
</evidence>
<comment type="subcellular location">
    <subcellularLocation>
        <location evidence="1">Endomembrane system</location>
    </subcellularLocation>
</comment>
<proteinExistence type="predicted"/>
<protein>
    <recommendedName>
        <fullName evidence="4">Vacuolar protein 14 C-terminal Fig4-binding domain-containing protein</fullName>
    </recommendedName>
</protein>
<evidence type="ECO:0000256" key="1">
    <source>
        <dbReference type="ARBA" id="ARBA00004308"/>
    </source>
</evidence>
<feature type="domain" description="Vacuolar protein 14 C-terminal Fig4-binding" evidence="4">
    <location>
        <begin position="337"/>
        <end position="376"/>
    </location>
</feature>
<keyword evidence="2" id="KW-0677">Repeat</keyword>
<dbReference type="PANTHER" id="PTHR16023:SF0">
    <property type="entry name" value="PROTEIN VAC14 HOMOLOG"/>
    <property type="match status" value="1"/>
</dbReference>
<keyword evidence="3" id="KW-0472">Membrane</keyword>
<dbReference type="Pfam" id="PF11916">
    <property type="entry name" value="Vac14_Fig4_bd"/>
    <property type="match status" value="1"/>
</dbReference>
<evidence type="ECO:0000313" key="6">
    <source>
        <dbReference type="Proteomes" id="UP001153714"/>
    </source>
</evidence>
<sequence length="379" mass="40677">MRAGATAPCLYTAGGDVMCLCLCVSGDGGSVHAPVCVLVPPPRVSIQLAAMLCVCVCMCQATVDLFTRLYACWCHRPVSLYSWRRCYVSVSVCVRRRWICSRACMRAGATAPCLYTAGGDVMCLCLCVSGDGGSVHAPVCVLVPPPRVSIQLAAMLCVCVCVSGDGGSVHAPVCVLVPPPRVSIQLAAMLCVCVCVCQATVDLFTRLYACWCHRPVSLYSWRRCYVSVSVCVRRRWICSRACMRAGATAPCLYTAGGDVMCLCLCVRRRWICSRACMRAGATAPCLYTAGGDVMCLCLCVSGDGGSVHAPVCVLVPPPRVSIQLAAMLCVCVCVCQATVDLFTRLYACWCHSPVSLLALCLLTHNYRHCNHLIATLYPF</sequence>
<reference evidence="5" key="2">
    <citation type="submission" date="2022-10" db="EMBL/GenBank/DDBJ databases">
        <authorList>
            <consortium name="ENA_rothamsted_submissions"/>
            <consortium name="culmorum"/>
            <person name="King R."/>
        </authorList>
    </citation>
    <scope>NUCLEOTIDE SEQUENCE</scope>
</reference>
<dbReference type="OrthoDB" id="5574975at2759"/>
<reference evidence="5" key="1">
    <citation type="submission" date="2021-12" db="EMBL/GenBank/DDBJ databases">
        <authorList>
            <person name="King R."/>
        </authorList>
    </citation>
    <scope>NUCLEOTIDE SEQUENCE</scope>
</reference>
<keyword evidence="6" id="KW-1185">Reference proteome</keyword>
<dbReference type="GO" id="GO:0010008">
    <property type="term" value="C:endosome membrane"/>
    <property type="evidence" value="ECO:0007669"/>
    <property type="project" value="TreeGrafter"/>
</dbReference>
<dbReference type="GO" id="GO:0006661">
    <property type="term" value="P:phosphatidylinositol biosynthetic process"/>
    <property type="evidence" value="ECO:0007669"/>
    <property type="project" value="InterPro"/>
</dbReference>
<dbReference type="EMBL" id="OU893339">
    <property type="protein sequence ID" value="CAG9795442.1"/>
    <property type="molecule type" value="Genomic_DNA"/>
</dbReference>
<evidence type="ECO:0000256" key="2">
    <source>
        <dbReference type="ARBA" id="ARBA00022737"/>
    </source>
</evidence>
<dbReference type="InterPro" id="IPR021841">
    <property type="entry name" value="VAC14_Fig4p-bd"/>
</dbReference>
<evidence type="ECO:0000256" key="3">
    <source>
        <dbReference type="ARBA" id="ARBA00023136"/>
    </source>
</evidence>
<dbReference type="PANTHER" id="PTHR16023">
    <property type="entry name" value="TAX1 BINDING PROTEIN-RELATED"/>
    <property type="match status" value="1"/>
</dbReference>
<dbReference type="InterPro" id="IPR026825">
    <property type="entry name" value="Vac14"/>
</dbReference>
<dbReference type="GO" id="GO:0070772">
    <property type="term" value="C:PAS complex"/>
    <property type="evidence" value="ECO:0007669"/>
    <property type="project" value="InterPro"/>
</dbReference>